<organism evidence="2 3">
    <name type="scientific">Nonomuraea wenchangensis</name>
    <dbReference type="NCBI Taxonomy" id="568860"/>
    <lineage>
        <taxon>Bacteria</taxon>
        <taxon>Bacillati</taxon>
        <taxon>Actinomycetota</taxon>
        <taxon>Actinomycetes</taxon>
        <taxon>Streptosporangiales</taxon>
        <taxon>Streptosporangiaceae</taxon>
        <taxon>Nonomuraea</taxon>
    </lineage>
</organism>
<proteinExistence type="predicted"/>
<dbReference type="AlphaFoldDB" id="A0A1I0LD37"/>
<keyword evidence="3" id="KW-1185">Reference proteome</keyword>
<reference evidence="2 3" key="1">
    <citation type="submission" date="2016-10" db="EMBL/GenBank/DDBJ databases">
        <authorList>
            <person name="de Groot N.N."/>
        </authorList>
    </citation>
    <scope>NUCLEOTIDE SEQUENCE [LARGE SCALE GENOMIC DNA]</scope>
    <source>
        <strain evidence="2 3">CGMCC 4.5598</strain>
    </source>
</reference>
<protein>
    <submittedName>
        <fullName evidence="2">Ser/Thr protein kinase RdoA involved in Cpx stress response, MazF antagonist</fullName>
    </submittedName>
</protein>
<dbReference type="STRING" id="568860.SAMN05421811_11581"/>
<evidence type="ECO:0000313" key="3">
    <source>
        <dbReference type="Proteomes" id="UP000199361"/>
    </source>
</evidence>
<dbReference type="InterPro" id="IPR002575">
    <property type="entry name" value="Aminoglycoside_PTrfase"/>
</dbReference>
<keyword evidence="2" id="KW-0418">Kinase</keyword>
<dbReference type="OrthoDB" id="3383851at2"/>
<keyword evidence="2" id="KW-0808">Transferase</keyword>
<evidence type="ECO:0000313" key="2">
    <source>
        <dbReference type="EMBL" id="SEU38046.1"/>
    </source>
</evidence>
<dbReference type="Pfam" id="PF01636">
    <property type="entry name" value="APH"/>
    <property type="match status" value="1"/>
</dbReference>
<gene>
    <name evidence="2" type="ORF">SAMN05421811_11581</name>
</gene>
<evidence type="ECO:0000259" key="1">
    <source>
        <dbReference type="Pfam" id="PF01636"/>
    </source>
</evidence>
<feature type="domain" description="Aminoglycoside phosphotransferase" evidence="1">
    <location>
        <begin position="17"/>
        <end position="226"/>
    </location>
</feature>
<dbReference type="Proteomes" id="UP000199361">
    <property type="component" value="Unassembled WGS sequence"/>
</dbReference>
<dbReference type="Gene3D" id="3.90.1200.10">
    <property type="match status" value="1"/>
</dbReference>
<dbReference type="InterPro" id="IPR011009">
    <property type="entry name" value="Kinase-like_dom_sf"/>
</dbReference>
<name>A0A1I0LD37_9ACTN</name>
<dbReference type="GO" id="GO:0016301">
    <property type="term" value="F:kinase activity"/>
    <property type="evidence" value="ECO:0007669"/>
    <property type="project" value="UniProtKB-KW"/>
</dbReference>
<dbReference type="EMBL" id="FOHX01000015">
    <property type="protein sequence ID" value="SEU38046.1"/>
    <property type="molecule type" value="Genomic_DNA"/>
</dbReference>
<sequence length="268" mass="29883">MRGMADLQHTHEVAFDGDVVTKRYRASKPGAAEREWRALTLLAEHAPGLAPEPMAFEPGVVRMSRLAGEPLRGLPVTGEHLTALAGALAELHAAVPRPVLREVPVRPWQREAVRDWLRGQGARWRSRDPLADRAVREGLRWLEGWRPDGSGVRPVFGGGDGNLANFLWDGGRVRVVDFEDSGRSDLAYELAELAEHVSMWVDNRAEVGAELVARLELGAAEERRLRGCRRLQALVWLFLLAQDDPDNPRNPPGTFRRQAERVLARLDA</sequence>
<accession>A0A1I0LD37</accession>
<dbReference type="SUPFAM" id="SSF56112">
    <property type="entry name" value="Protein kinase-like (PK-like)"/>
    <property type="match status" value="1"/>
</dbReference>